<protein>
    <submittedName>
        <fullName evidence="1">Uncharacterized protein</fullName>
    </submittedName>
</protein>
<dbReference type="AlphaFoldDB" id="A0A3M0KZW6"/>
<evidence type="ECO:0000313" key="2">
    <source>
        <dbReference type="Proteomes" id="UP000269221"/>
    </source>
</evidence>
<proteinExistence type="predicted"/>
<accession>A0A3M0KZW6</accession>
<gene>
    <name evidence="1" type="ORF">DUI87_04581</name>
</gene>
<reference evidence="1 2" key="1">
    <citation type="submission" date="2018-07" db="EMBL/GenBank/DDBJ databases">
        <title>A high quality draft genome assembly of the barn swallow (H. rustica rustica).</title>
        <authorList>
            <person name="Formenti G."/>
            <person name="Chiara M."/>
            <person name="Poveda L."/>
            <person name="Francoijs K.-J."/>
            <person name="Bonisoli-Alquati A."/>
            <person name="Canova L."/>
            <person name="Gianfranceschi L."/>
            <person name="Horner D.S."/>
            <person name="Saino N."/>
        </authorList>
    </citation>
    <scope>NUCLEOTIDE SEQUENCE [LARGE SCALE GENOMIC DNA]</scope>
    <source>
        <strain evidence="1">Chelidonia</strain>
        <tissue evidence="1">Blood</tissue>
    </source>
</reference>
<dbReference type="EMBL" id="QRBI01000096">
    <property type="protein sequence ID" value="RMC18685.1"/>
    <property type="molecule type" value="Genomic_DNA"/>
</dbReference>
<keyword evidence="2" id="KW-1185">Reference proteome</keyword>
<name>A0A3M0KZW6_HIRRU</name>
<sequence>MPCFRRRRNTFSGDFFPNIQSKPPTAHPEAISSTSVNCYLEKENKLHLDTISLQVKTESDEVSPETPFLQAESSQFPQLFPMGLVLQTFHQPCYPSVDTLQHLNVSAELSVYKTEHKIWGGVVSTVPGTEN</sequence>
<evidence type="ECO:0000313" key="1">
    <source>
        <dbReference type="EMBL" id="RMC18685.1"/>
    </source>
</evidence>
<organism evidence="1 2">
    <name type="scientific">Hirundo rustica rustica</name>
    <dbReference type="NCBI Taxonomy" id="333673"/>
    <lineage>
        <taxon>Eukaryota</taxon>
        <taxon>Metazoa</taxon>
        <taxon>Chordata</taxon>
        <taxon>Craniata</taxon>
        <taxon>Vertebrata</taxon>
        <taxon>Euteleostomi</taxon>
        <taxon>Archelosauria</taxon>
        <taxon>Archosauria</taxon>
        <taxon>Dinosauria</taxon>
        <taxon>Saurischia</taxon>
        <taxon>Theropoda</taxon>
        <taxon>Coelurosauria</taxon>
        <taxon>Aves</taxon>
        <taxon>Neognathae</taxon>
        <taxon>Neoaves</taxon>
        <taxon>Telluraves</taxon>
        <taxon>Australaves</taxon>
        <taxon>Passeriformes</taxon>
        <taxon>Sylvioidea</taxon>
        <taxon>Hirundinidae</taxon>
        <taxon>Hirundo</taxon>
    </lineage>
</organism>
<dbReference type="Proteomes" id="UP000269221">
    <property type="component" value="Unassembled WGS sequence"/>
</dbReference>
<comment type="caution">
    <text evidence="1">The sequence shown here is derived from an EMBL/GenBank/DDBJ whole genome shotgun (WGS) entry which is preliminary data.</text>
</comment>